<comment type="caution">
    <text evidence="1">The sequence shown here is derived from an EMBL/GenBank/DDBJ whole genome shotgun (WGS) entry which is preliminary data.</text>
</comment>
<name>A0A8H5M154_9AGAR</name>
<dbReference type="AlphaFoldDB" id="A0A8H5M154"/>
<evidence type="ECO:0000313" key="1">
    <source>
        <dbReference type="EMBL" id="KAF5376836.1"/>
    </source>
</evidence>
<dbReference type="EMBL" id="JAACJN010000087">
    <property type="protein sequence ID" value="KAF5376836.1"/>
    <property type="molecule type" value="Genomic_DNA"/>
</dbReference>
<organism evidence="1 2">
    <name type="scientific">Collybiopsis confluens</name>
    <dbReference type="NCBI Taxonomy" id="2823264"/>
    <lineage>
        <taxon>Eukaryota</taxon>
        <taxon>Fungi</taxon>
        <taxon>Dikarya</taxon>
        <taxon>Basidiomycota</taxon>
        <taxon>Agaricomycotina</taxon>
        <taxon>Agaricomycetes</taxon>
        <taxon>Agaricomycetidae</taxon>
        <taxon>Agaricales</taxon>
        <taxon>Marasmiineae</taxon>
        <taxon>Omphalotaceae</taxon>
        <taxon>Collybiopsis</taxon>
    </lineage>
</organism>
<evidence type="ECO:0000313" key="2">
    <source>
        <dbReference type="Proteomes" id="UP000518752"/>
    </source>
</evidence>
<keyword evidence="2" id="KW-1185">Reference proteome</keyword>
<dbReference type="Proteomes" id="UP000518752">
    <property type="component" value="Unassembled WGS sequence"/>
</dbReference>
<reference evidence="1 2" key="1">
    <citation type="journal article" date="2020" name="ISME J.">
        <title>Uncovering the hidden diversity of litter-decomposition mechanisms in mushroom-forming fungi.</title>
        <authorList>
            <person name="Floudas D."/>
            <person name="Bentzer J."/>
            <person name="Ahren D."/>
            <person name="Johansson T."/>
            <person name="Persson P."/>
            <person name="Tunlid A."/>
        </authorList>
    </citation>
    <scope>NUCLEOTIDE SEQUENCE [LARGE SCALE GENOMIC DNA]</scope>
    <source>
        <strain evidence="1 2">CBS 406.79</strain>
    </source>
</reference>
<accession>A0A8H5M154</accession>
<proteinExistence type="predicted"/>
<sequence>MRAIGLDCCSSCTEPDNITYFLYVPQKTYVVTTRLEMASKRACCPGKNGGYHSFITTWSEEIYRKRQEKKKRVYEVVEDERRLTVTVMSVSARATQAHRVHYSDPRVLDRFKRRILTTLDPNRLQESDFVDISFYKNFGLRLRSNIPDSPEPLVSSPLKFSYSWSSRYDKKRLSFPPQSGGFFYYHSPSDLSPLAGSIRFRRTDTSSPDRFSSGVDLSKPNGTPWDYPLHRLARNADASRALIHDGVVTEEILAANRKVFGSRQAFKWTTPLLFHLSQTFSIPRNQRFTSIFVVVNDQLLGPAKISTKSILQEFWDSETDLDSSIIGHAHVRLVQSRYGILGAELLAVQRAANTIPLQVFNRKPVVLKSFGAVGNIEPLYFLARG</sequence>
<gene>
    <name evidence="1" type="ORF">D9757_008880</name>
</gene>
<protein>
    <submittedName>
        <fullName evidence="1">Uncharacterized protein</fullName>
    </submittedName>
</protein>
<dbReference type="OrthoDB" id="3012212at2759"/>